<feature type="domain" description="NAD-dependent epimerase/dehydratase" evidence="2">
    <location>
        <begin position="10"/>
        <end position="250"/>
    </location>
</feature>
<dbReference type="InterPro" id="IPR001509">
    <property type="entry name" value="Epimerase_deHydtase"/>
</dbReference>
<reference evidence="4" key="1">
    <citation type="submission" date="2021-01" db="EMBL/GenBank/DDBJ databases">
        <authorList>
            <person name="Corre E."/>
            <person name="Pelletier E."/>
            <person name="Niang G."/>
            <person name="Scheremetjew M."/>
            <person name="Finn R."/>
            <person name="Kale V."/>
            <person name="Holt S."/>
            <person name="Cochrane G."/>
            <person name="Meng A."/>
            <person name="Brown T."/>
            <person name="Cohen L."/>
        </authorList>
    </citation>
    <scope>NUCLEOTIDE SEQUENCE</scope>
    <source>
        <strain evidence="4">CCMP645</strain>
    </source>
</reference>
<evidence type="ECO:0000313" key="4">
    <source>
        <dbReference type="EMBL" id="CAE0787716.1"/>
    </source>
</evidence>
<dbReference type="GO" id="GO:0009225">
    <property type="term" value="P:nucleotide-sugar metabolic process"/>
    <property type="evidence" value="ECO:0007669"/>
    <property type="project" value="UniProtKB-ARBA"/>
</dbReference>
<gene>
    <name evidence="3" type="ORF">PCAR00345_LOCUS40423</name>
    <name evidence="4" type="ORF">PCAR00345_LOCUS40424</name>
</gene>
<name>A0A6T0EFI4_CHRCT</name>
<evidence type="ECO:0000313" key="3">
    <source>
        <dbReference type="EMBL" id="CAE0787715.1"/>
    </source>
</evidence>
<dbReference type="InterPro" id="IPR036291">
    <property type="entry name" value="NAD(P)-bd_dom_sf"/>
</dbReference>
<dbReference type="PANTHER" id="PTHR43000">
    <property type="entry name" value="DTDP-D-GLUCOSE 4,6-DEHYDRATASE-RELATED"/>
    <property type="match status" value="1"/>
</dbReference>
<dbReference type="Gene3D" id="3.40.50.720">
    <property type="entry name" value="NAD(P)-binding Rossmann-like Domain"/>
    <property type="match status" value="1"/>
</dbReference>
<comment type="similarity">
    <text evidence="1">Belongs to the NAD(P)-dependent epimerase/dehydratase family.</text>
</comment>
<dbReference type="EMBL" id="HBIZ01065865">
    <property type="protein sequence ID" value="CAE0787716.1"/>
    <property type="molecule type" value="Transcribed_RNA"/>
</dbReference>
<accession>A0A6T0EFI4</accession>
<dbReference type="Pfam" id="PF01370">
    <property type="entry name" value="Epimerase"/>
    <property type="match status" value="1"/>
</dbReference>
<dbReference type="FunFam" id="3.40.50.720:FF:000304">
    <property type="entry name" value="UDP-glucose 4,6-dehydratase"/>
    <property type="match status" value="1"/>
</dbReference>
<dbReference type="Gene3D" id="3.90.25.10">
    <property type="entry name" value="UDP-galactose 4-epimerase, domain 1"/>
    <property type="match status" value="1"/>
</dbReference>
<evidence type="ECO:0000259" key="2">
    <source>
        <dbReference type="Pfam" id="PF01370"/>
    </source>
</evidence>
<proteinExistence type="inferred from homology"/>
<dbReference type="EMBL" id="HBIZ01065864">
    <property type="protein sequence ID" value="CAE0787715.1"/>
    <property type="molecule type" value="Transcribed_RNA"/>
</dbReference>
<dbReference type="SUPFAM" id="SSF51735">
    <property type="entry name" value="NAD(P)-binding Rossmann-fold domains"/>
    <property type="match status" value="1"/>
</dbReference>
<protein>
    <recommendedName>
        <fullName evidence="2">NAD-dependent epimerase/dehydratase domain-containing protein</fullName>
    </recommendedName>
</protein>
<organism evidence="4">
    <name type="scientific">Chrysotila carterae</name>
    <name type="common">Marine alga</name>
    <name type="synonym">Syracosphaera carterae</name>
    <dbReference type="NCBI Taxonomy" id="13221"/>
    <lineage>
        <taxon>Eukaryota</taxon>
        <taxon>Haptista</taxon>
        <taxon>Haptophyta</taxon>
        <taxon>Prymnesiophyceae</taxon>
        <taxon>Isochrysidales</taxon>
        <taxon>Isochrysidaceae</taxon>
        <taxon>Chrysotila</taxon>
    </lineage>
</organism>
<evidence type="ECO:0000256" key="1">
    <source>
        <dbReference type="ARBA" id="ARBA00007637"/>
    </source>
</evidence>
<sequence length="312" mass="34447">MNGAARPKNVLVTGAAGFIASHLVTRLATAYPHYKVVGVDKMDYCSSIRNLDAVVNCANFKFIKGNVISIDLMRYLMHSEAIDTVVHAAADSHVENSFRNGLAFTDNNVVGTHALLESARECGVRRFVYISTDEVYGPSRRGDRARVENDALLPTNPYAATKAAAEAIARSYWSSFSVPVIITRGNNVYGPHQYPEKVIPKFIRNLLANEACCVHGDGSSSRNFMHVTDVVAAIDTVLHCGQDGQVYNIGTDDEITILQLARELARLTKPSRAVPDRPAELVTFVQDRRCNDACYHIDSSKLHLLGWRQQVR</sequence>
<dbReference type="AlphaFoldDB" id="A0A6T0EFI4"/>